<dbReference type="EnsemblMetazoa" id="GPAI021286-RA">
    <property type="protein sequence ID" value="GPAI021286-PA"/>
    <property type="gene ID" value="GPAI021286"/>
</dbReference>
<dbReference type="Proteomes" id="UP000092445">
    <property type="component" value="Unassembled WGS sequence"/>
</dbReference>
<evidence type="ECO:0000313" key="2">
    <source>
        <dbReference type="Proteomes" id="UP000092445"/>
    </source>
</evidence>
<reference evidence="2" key="1">
    <citation type="submission" date="2014-03" db="EMBL/GenBank/DDBJ databases">
        <authorList>
            <person name="Aksoy S."/>
            <person name="Warren W."/>
            <person name="Wilson R.K."/>
        </authorList>
    </citation>
    <scope>NUCLEOTIDE SEQUENCE [LARGE SCALE GENOMIC DNA]</scope>
    <source>
        <strain evidence="2">IAEA</strain>
    </source>
</reference>
<evidence type="ECO:0000313" key="1">
    <source>
        <dbReference type="EnsemblMetazoa" id="GPAI021286-PA"/>
    </source>
</evidence>
<dbReference type="InterPro" id="IPR022048">
    <property type="entry name" value="Envelope_fusion-like"/>
</dbReference>
<dbReference type="Pfam" id="PF12259">
    <property type="entry name" value="Baculo_F"/>
    <property type="match status" value="1"/>
</dbReference>
<name>A0A1A9ZPU4_GLOPL</name>
<organism evidence="1 2">
    <name type="scientific">Glossina pallidipes</name>
    <name type="common">Tsetse fly</name>
    <dbReference type="NCBI Taxonomy" id="7398"/>
    <lineage>
        <taxon>Eukaryota</taxon>
        <taxon>Metazoa</taxon>
        <taxon>Ecdysozoa</taxon>
        <taxon>Arthropoda</taxon>
        <taxon>Hexapoda</taxon>
        <taxon>Insecta</taxon>
        <taxon>Pterygota</taxon>
        <taxon>Neoptera</taxon>
        <taxon>Endopterygota</taxon>
        <taxon>Diptera</taxon>
        <taxon>Brachycera</taxon>
        <taxon>Muscomorpha</taxon>
        <taxon>Hippoboscoidea</taxon>
        <taxon>Glossinidae</taxon>
        <taxon>Glossina</taxon>
    </lineage>
</organism>
<reference evidence="1" key="2">
    <citation type="submission" date="2020-05" db="UniProtKB">
        <authorList>
            <consortium name="EnsemblMetazoa"/>
        </authorList>
    </citation>
    <scope>IDENTIFICATION</scope>
    <source>
        <strain evidence="1">IAEA</strain>
    </source>
</reference>
<keyword evidence="2" id="KW-1185">Reference proteome</keyword>
<dbReference type="AlphaFoldDB" id="A0A1A9ZPU4"/>
<dbReference type="VEuPathDB" id="VectorBase:GPAI021286"/>
<sequence length="205" mass="23092">MIWKQQHRKASVAVDVVYFIVGLRSLNEMTGIIDRNKNALGKESPRISKSQLVKLLSIQLTLTAIHLERPEAEIINALTGTHNKKMSPLLLSPHSPKSELTLNKTYLARLHGLPTENDNLIGLCKLTSSKRVIIKNEVIFEIMLPLVDQQFFDVFNVVPIPIVKNETLISTTPDNTYLAINPHRDEYIPFSTDDIANCILTKEAI</sequence>
<proteinExistence type="predicted"/>
<accession>A0A1A9ZPU4</accession>
<protein>
    <submittedName>
        <fullName evidence="1">Uncharacterized protein</fullName>
    </submittedName>
</protein>